<keyword evidence="1" id="KW-0378">Hydrolase</keyword>
<keyword evidence="4" id="KW-1185">Reference proteome</keyword>
<dbReference type="InterPro" id="IPR001584">
    <property type="entry name" value="Integrase_cat-core"/>
</dbReference>
<dbReference type="Pfam" id="PF22936">
    <property type="entry name" value="Pol_BBD"/>
    <property type="match status" value="1"/>
</dbReference>
<feature type="domain" description="Integrase catalytic" evidence="3">
    <location>
        <begin position="682"/>
        <end position="857"/>
    </location>
</feature>
<keyword evidence="1" id="KW-0645">Protease</keyword>
<organism evidence="4 5">
    <name type="scientific">Solanum pennellii</name>
    <name type="common">Tomato</name>
    <name type="synonym">Lycopersicon pennellii</name>
    <dbReference type="NCBI Taxonomy" id="28526"/>
    <lineage>
        <taxon>Eukaryota</taxon>
        <taxon>Viridiplantae</taxon>
        <taxon>Streptophyta</taxon>
        <taxon>Embryophyta</taxon>
        <taxon>Tracheophyta</taxon>
        <taxon>Spermatophyta</taxon>
        <taxon>Magnoliopsida</taxon>
        <taxon>eudicotyledons</taxon>
        <taxon>Gunneridae</taxon>
        <taxon>Pentapetalae</taxon>
        <taxon>asterids</taxon>
        <taxon>lamiids</taxon>
        <taxon>Solanales</taxon>
        <taxon>Solanaceae</taxon>
        <taxon>Solanoideae</taxon>
        <taxon>Solaneae</taxon>
        <taxon>Solanum</taxon>
        <taxon>Solanum subgen. Lycopersicon</taxon>
    </lineage>
</organism>
<dbReference type="Proteomes" id="UP000694930">
    <property type="component" value="Chromosome 5"/>
</dbReference>
<name>A0ABM1VAN3_SOLPN</name>
<evidence type="ECO:0000259" key="3">
    <source>
        <dbReference type="PROSITE" id="PS50994"/>
    </source>
</evidence>
<dbReference type="Gene3D" id="3.30.420.10">
    <property type="entry name" value="Ribonuclease H-like superfamily/Ribonuclease H"/>
    <property type="match status" value="1"/>
</dbReference>
<evidence type="ECO:0000313" key="4">
    <source>
        <dbReference type="Proteomes" id="UP000694930"/>
    </source>
</evidence>
<dbReference type="InterPro" id="IPR043502">
    <property type="entry name" value="DNA/RNA_pol_sf"/>
</dbReference>
<reference evidence="4" key="1">
    <citation type="journal article" date="2014" name="Nat. Genet.">
        <title>The genome of the stress-tolerant wild tomato species Solanum pennellii.</title>
        <authorList>
            <person name="Bolger A."/>
            <person name="Scossa F."/>
            <person name="Bolger M.E."/>
            <person name="Lanz C."/>
            <person name="Maumus F."/>
            <person name="Tohge T."/>
            <person name="Quesneville H."/>
            <person name="Alseekh S."/>
            <person name="Sorensen I."/>
            <person name="Lichtenstein G."/>
            <person name="Fich E.A."/>
            <person name="Conte M."/>
            <person name="Keller H."/>
            <person name="Schneeberger K."/>
            <person name="Schwacke R."/>
            <person name="Ofner I."/>
            <person name="Vrebalov J."/>
            <person name="Xu Y."/>
            <person name="Osorio S."/>
            <person name="Aflitos S.A."/>
            <person name="Schijlen E."/>
            <person name="Jimenez-Gomez J.M."/>
            <person name="Ryngajllo M."/>
            <person name="Kimura S."/>
            <person name="Kumar R."/>
            <person name="Koenig D."/>
            <person name="Headland L.R."/>
            <person name="Maloof J.N."/>
            <person name="Sinha N."/>
            <person name="van Ham R.C."/>
            <person name="Lankhorst R.K."/>
            <person name="Mao L."/>
            <person name="Vogel A."/>
            <person name="Arsova B."/>
            <person name="Panstruga R."/>
            <person name="Fei Z."/>
            <person name="Rose J.K."/>
            <person name="Zamir D."/>
            <person name="Carrari F."/>
            <person name="Giovannoni J.J."/>
            <person name="Weigel D."/>
            <person name="Usadel B."/>
            <person name="Fernie A.R."/>
        </authorList>
    </citation>
    <scope>NUCLEOTIDE SEQUENCE [LARGE SCALE GENOMIC DNA]</scope>
    <source>
        <strain evidence="4">cv. LA0716</strain>
    </source>
</reference>
<evidence type="ECO:0000256" key="1">
    <source>
        <dbReference type="ARBA" id="ARBA00022750"/>
    </source>
</evidence>
<accession>A0ABM1VAN3</accession>
<evidence type="ECO:0000256" key="2">
    <source>
        <dbReference type="SAM" id="MobiDB-lite"/>
    </source>
</evidence>
<dbReference type="InterPro" id="IPR054722">
    <property type="entry name" value="PolX-like_BBD"/>
</dbReference>
<dbReference type="PANTHER" id="PTHR11439:SF469">
    <property type="entry name" value="REVERSE TRANSCRIPTASE TY1_COPIA-TYPE DOMAIN-CONTAINING PROTEIN"/>
    <property type="match status" value="1"/>
</dbReference>
<feature type="region of interest" description="Disordered" evidence="2">
    <location>
        <begin position="245"/>
        <end position="293"/>
    </location>
</feature>
<dbReference type="SUPFAM" id="SSF53098">
    <property type="entry name" value="Ribonuclease H-like"/>
    <property type="match status" value="1"/>
</dbReference>
<keyword evidence="1" id="KW-0064">Aspartyl protease</keyword>
<dbReference type="InterPro" id="IPR029472">
    <property type="entry name" value="Copia-like_N"/>
</dbReference>
<dbReference type="RefSeq" id="XP_027772801.1">
    <property type="nucleotide sequence ID" value="XM_027917000.1"/>
</dbReference>
<protein>
    <submittedName>
        <fullName evidence="5">Uncharacterized protein LOC107019042</fullName>
    </submittedName>
</protein>
<dbReference type="Pfam" id="PF14244">
    <property type="entry name" value="Retrotran_gag_3"/>
    <property type="match status" value="1"/>
</dbReference>
<dbReference type="InterPro" id="IPR057670">
    <property type="entry name" value="SH3_retrovirus"/>
</dbReference>
<proteinExistence type="predicted"/>
<evidence type="ECO:0000313" key="5">
    <source>
        <dbReference type="RefSeq" id="XP_027772801.1"/>
    </source>
</evidence>
<sequence length="1541" mass="173592">MVEVSGQSSTSGTGGTGGNTIDISNPLYIHPSDNPSLTLVPVAFEGIGYRSWRRGVMRSLSVKNKLGFITGEFKRPSSTSPQYCQWERCDNMVISWILNSLSKDIADSVEYVSDAVELWKELEDRYDQTNGAKLFQIQRDINDLSQGVLDVTVYYTRMKKLWEELSNLSIKNQCSCACSCGGKEIMHKAEQDRRLIQFLMGLNEVYTVIRGNILMMNPLPSMAQAFALLVQEEKQREFKPHSQMFAEGSSMNSSIRGGSSNPSGGRLNSANTSSSNSTGGRVFRTNYAPSNYPANNRPRPFCEHCKRSGHVIDKCYKLHGYPNQNNSSNGQGVNQNQRVQTNYNASNRYSRGKGVVASNVFAESSMGKADAHTACSANLTNEQCGQLINLLQHIQLGQPEDVDSEEQVTCGAANFAGMIACNSSIDFDKLSCGCLKSRTDLWILDSGATHHMTFNINHLSHITNLPYPLLVKLPNGYKVKVTKVGDVRINDMITLFKVLFIPSFKYNLISISSLSLHLNCTASFSNSSCTLQGPSMKRPLEIGREQDGLYFLCSDCLKKKKDSPFISQVSSSMSCSSHNNKIDSQCQCFSHSCSTINHSFYPLFNSQNVKSAVMNTIPSDTDNVLSDSVPLLSHDSCNDLLWHYRLGHVPFIKMKGITSIPVVFSSKQPFTCNICPMARQTRLSFPPKTHNTSKIFELLHIDLWGPYHVPTHDNFKYFITLVDDFSRTTWTHLLSCKSNALHIVKSFVNMVENQFKTSIQTIRSDNGLEFVNQESILYFQSKGILHQKSCPYTPQQNGVVERKHKYLLETARALLFHSKLPTKYWGECILTATYIINRLPSAYLHNKCPFSILYNQEPQYSHMKSFGCLCFPTTPKHQRNKFEPRATPHVFLGYPFGVKGYKVLNLSSKKIHISRDVVFHETVFPFSSMFNSPVKLSSTFDNVFFDNDNIDLTSPEPEQCDPILTTSPSPNLTPSEYDPPIRKSTRSHKPPVYLKDYMTSLHASFSHHHHIASTSLYPDSQSLILSVSHDCEPSSFNEAAMNPAWQDAMTQELTALHDNDTWELMPLPTGKKAIGCRWVYKVKHKADGSIERYKARLVVKGYTQHYGVDYTETFSPVIKMTTVRVLIATAVKKHWNIYQLDVNNAFLHGELHEEVYMDIPQGLDVTTKGMVCKLNKSLYGLKQASRQWYAKLSDALKSRGYTNSLNDYSLFYRKQGPSTVFIAVYVDDILLTGNDAEEIDQLKNYLHNQFKIKDLGKLHYFLGLEVLYTEAGMLISQRKFVLDLLKEYDCTTYSSLASPLDSTIKLKANEGKLLENPKSYRKLIGKLNFLTNTRLDIAYGVQHLSQFMQEPREPHLQAAYHLLRYLKKDPTLGLLMSSTNDYQVQAFCDSDWASCPDSRKSVTGYIVLLGSSPVSWKSKKQETISLSSAEAEYRSIRKVVGELVWLSRLFEELTVPCASPFPVFCDSQSALQIAKNPVFHERTKHIEVDCHFVRAKLQEGLISLHHIGTGEQLADILTKALTGVKHSAILSKLDLLATPPT</sequence>
<dbReference type="GeneID" id="107019042"/>
<dbReference type="InterPro" id="IPR013103">
    <property type="entry name" value="RVT_2"/>
</dbReference>
<dbReference type="SUPFAM" id="SSF56672">
    <property type="entry name" value="DNA/RNA polymerases"/>
    <property type="match status" value="1"/>
</dbReference>
<feature type="compositionally biased region" description="Low complexity" evidence="2">
    <location>
        <begin position="268"/>
        <end position="278"/>
    </location>
</feature>
<feature type="compositionally biased region" description="Low complexity" evidence="2">
    <location>
        <begin position="248"/>
        <end position="260"/>
    </location>
</feature>
<dbReference type="Pfam" id="PF25597">
    <property type="entry name" value="SH3_retrovirus"/>
    <property type="match status" value="1"/>
</dbReference>
<dbReference type="InterPro" id="IPR036397">
    <property type="entry name" value="RNaseH_sf"/>
</dbReference>
<feature type="compositionally biased region" description="Polar residues" evidence="2">
    <location>
        <begin position="964"/>
        <end position="974"/>
    </location>
</feature>
<dbReference type="Pfam" id="PF00665">
    <property type="entry name" value="rve"/>
    <property type="match status" value="1"/>
</dbReference>
<gene>
    <name evidence="5" type="primary">LOC107019042</name>
</gene>
<dbReference type="CDD" id="cd09272">
    <property type="entry name" value="RNase_HI_RT_Ty1"/>
    <property type="match status" value="1"/>
</dbReference>
<feature type="region of interest" description="Disordered" evidence="2">
    <location>
        <begin position="955"/>
        <end position="986"/>
    </location>
</feature>
<reference evidence="5" key="2">
    <citation type="submission" date="2025-08" db="UniProtKB">
        <authorList>
            <consortium name="RefSeq"/>
        </authorList>
    </citation>
    <scope>IDENTIFICATION</scope>
</reference>
<dbReference type="InterPro" id="IPR012337">
    <property type="entry name" value="RNaseH-like_sf"/>
</dbReference>
<dbReference type="PANTHER" id="PTHR11439">
    <property type="entry name" value="GAG-POL-RELATED RETROTRANSPOSON"/>
    <property type="match status" value="1"/>
</dbReference>
<dbReference type="Pfam" id="PF07727">
    <property type="entry name" value="RVT_2"/>
    <property type="match status" value="1"/>
</dbReference>
<dbReference type="PROSITE" id="PS50994">
    <property type="entry name" value="INTEGRASE"/>
    <property type="match status" value="1"/>
</dbReference>